<dbReference type="AlphaFoldDB" id="A0AAV4S0H5"/>
<feature type="region of interest" description="Disordered" evidence="1">
    <location>
        <begin position="118"/>
        <end position="156"/>
    </location>
</feature>
<dbReference type="GO" id="GO:0005634">
    <property type="term" value="C:nucleus"/>
    <property type="evidence" value="ECO:0007669"/>
    <property type="project" value="InterPro"/>
</dbReference>
<organism evidence="3 4">
    <name type="scientific">Caerostris darwini</name>
    <dbReference type="NCBI Taxonomy" id="1538125"/>
    <lineage>
        <taxon>Eukaryota</taxon>
        <taxon>Metazoa</taxon>
        <taxon>Ecdysozoa</taxon>
        <taxon>Arthropoda</taxon>
        <taxon>Chelicerata</taxon>
        <taxon>Arachnida</taxon>
        <taxon>Araneae</taxon>
        <taxon>Araneomorphae</taxon>
        <taxon>Entelegynae</taxon>
        <taxon>Araneoidea</taxon>
        <taxon>Araneidae</taxon>
        <taxon>Caerostris</taxon>
    </lineage>
</organism>
<dbReference type="PANTHER" id="PTHR12623">
    <property type="entry name" value="NGFI-A BINDING PROTEIN"/>
    <property type="match status" value="1"/>
</dbReference>
<dbReference type="InterPro" id="IPR006988">
    <property type="entry name" value="Nab_N"/>
</dbReference>
<dbReference type="EMBL" id="BPLQ01006978">
    <property type="protein sequence ID" value="GIY26849.1"/>
    <property type="molecule type" value="Genomic_DNA"/>
</dbReference>
<evidence type="ECO:0000313" key="3">
    <source>
        <dbReference type="EMBL" id="GIY26849.1"/>
    </source>
</evidence>
<evidence type="ECO:0000259" key="2">
    <source>
        <dbReference type="Pfam" id="PF04904"/>
    </source>
</evidence>
<name>A0AAV4S0H5_9ARAC</name>
<feature type="domain" description="Nab N-terminal" evidence="2">
    <location>
        <begin position="5"/>
        <end position="82"/>
    </location>
</feature>
<feature type="region of interest" description="Disordered" evidence="1">
    <location>
        <begin position="193"/>
        <end position="229"/>
    </location>
</feature>
<dbReference type="Gene3D" id="1.10.150.50">
    <property type="entry name" value="Transcription Factor, Ets-1"/>
    <property type="match status" value="1"/>
</dbReference>
<feature type="compositionally biased region" description="Low complexity" evidence="1">
    <location>
        <begin position="134"/>
        <end position="147"/>
    </location>
</feature>
<proteinExistence type="predicted"/>
<accession>A0AAV4S0H5</accession>
<comment type="caution">
    <text evidence="3">The sequence shown here is derived from an EMBL/GenBank/DDBJ whole genome shotgun (WGS) entry which is preliminary data.</text>
</comment>
<reference evidence="3 4" key="1">
    <citation type="submission" date="2021-06" db="EMBL/GenBank/DDBJ databases">
        <title>Caerostris darwini draft genome.</title>
        <authorList>
            <person name="Kono N."/>
            <person name="Arakawa K."/>
        </authorList>
    </citation>
    <scope>NUCLEOTIDE SEQUENCE [LARGE SCALE GENOMIC DNA]</scope>
</reference>
<evidence type="ECO:0000313" key="4">
    <source>
        <dbReference type="Proteomes" id="UP001054837"/>
    </source>
</evidence>
<protein>
    <submittedName>
        <fullName evidence="3">NGFI-A-binding protein homolog</fullName>
    </submittedName>
</protein>
<dbReference type="InterPro" id="IPR013761">
    <property type="entry name" value="SAM/pointed_sf"/>
</dbReference>
<dbReference type="GO" id="GO:0006355">
    <property type="term" value="P:regulation of DNA-templated transcription"/>
    <property type="evidence" value="ECO:0007669"/>
    <property type="project" value="InterPro"/>
</dbReference>
<feature type="compositionally biased region" description="Low complexity" evidence="1">
    <location>
        <begin position="197"/>
        <end position="227"/>
    </location>
</feature>
<gene>
    <name evidence="3" type="primary">nab</name>
    <name evidence="3" type="ORF">CDAR_480681</name>
</gene>
<dbReference type="GO" id="GO:0003712">
    <property type="term" value="F:transcription coregulator activity"/>
    <property type="evidence" value="ECO:0007669"/>
    <property type="project" value="InterPro"/>
</dbReference>
<dbReference type="PANTHER" id="PTHR12623:SF10">
    <property type="entry name" value="NGFI-A-BINDING PROTEIN HOMOLOG"/>
    <property type="match status" value="1"/>
</dbReference>
<keyword evidence="4" id="KW-1185">Reference proteome</keyword>
<evidence type="ECO:0000256" key="1">
    <source>
        <dbReference type="SAM" id="MobiDB-lite"/>
    </source>
</evidence>
<dbReference type="Proteomes" id="UP001054837">
    <property type="component" value="Unassembled WGS sequence"/>
</dbReference>
<sequence length="246" mass="26798">MTSQPTNESELQLYRVLQRANLLAYYDTFICQGGDDVQQLCEAGEEEFLEIMALVGMASKPLHVRRLQKALQEWVSNPTMFQTPLVPALPPNHPNHHLGAMGGGVTRGGLQGNMTQAQPPMPMRPSPLSHRCSPTTPTRPLPLDTGLKAPPPRTSLRPRRCSIFIISSSSTNSTSSIFISSTSSSIIRPMLHRSLRSSPPNSCNSNSSSNNSSSSSNNNSSSSSNSNHLRPPIVNCSRCIHSHCRL</sequence>
<dbReference type="InterPro" id="IPR039040">
    <property type="entry name" value="NAB_fam"/>
</dbReference>
<dbReference type="Pfam" id="PF04904">
    <property type="entry name" value="SAM_NCD1"/>
    <property type="match status" value="1"/>
</dbReference>